<dbReference type="PANTHER" id="PTHR22916:SF3">
    <property type="entry name" value="UDP-GLCNAC:BETAGAL BETA-1,3-N-ACETYLGLUCOSAMINYLTRANSFERASE-LIKE PROTEIN 1"/>
    <property type="match status" value="1"/>
</dbReference>
<accession>A0ABP3NA99</accession>
<dbReference type="Pfam" id="PF00535">
    <property type="entry name" value="Glycos_transf_2"/>
    <property type="match status" value="1"/>
</dbReference>
<gene>
    <name evidence="2" type="ORF">GCM10009098_01590</name>
</gene>
<name>A0ABP3NA99_9GAMM</name>
<reference evidence="3" key="1">
    <citation type="journal article" date="2019" name="Int. J. Syst. Evol. Microbiol.">
        <title>The Global Catalogue of Microorganisms (GCM) 10K type strain sequencing project: providing services to taxonomists for standard genome sequencing and annotation.</title>
        <authorList>
            <consortium name="The Broad Institute Genomics Platform"/>
            <consortium name="The Broad Institute Genome Sequencing Center for Infectious Disease"/>
            <person name="Wu L."/>
            <person name="Ma J."/>
        </authorList>
    </citation>
    <scope>NUCLEOTIDE SEQUENCE [LARGE SCALE GENOMIC DNA]</scope>
    <source>
        <strain evidence="3">JCM 14331</strain>
    </source>
</reference>
<sequence>MPQITALMTTYNSASHLRATMDSILAQTYSDFEFLILDDGSTDNTVDIIKQYNDERIRLIEHEENKGVGYRLNQALSLINTRYIAKVDSDDISVPERFELQLGYLGQHPELSIVKSYFEYFTEDSEVADSERFHEFRRVREREHNSINTPELISTTLMRYSCVIHTSYFAYSDVVKTLGYEPVRVGEDYSLFFRAVKAGIKIGCVPEKLVQMRLSNSSVTTKPDSAMHFADTLCRLKISELNQLAKLHGQLWLYGTGALAKALLQCLRQHNIECAGFIDRTAGSIELPDVGSFAVLALNQSVPKGVIIAAQPVRNELSQFFIEAGWREWTDFMVIA</sequence>
<evidence type="ECO:0000313" key="2">
    <source>
        <dbReference type="EMBL" id="GAA0537793.1"/>
    </source>
</evidence>
<dbReference type="Proteomes" id="UP001501169">
    <property type="component" value="Unassembled WGS sequence"/>
</dbReference>
<dbReference type="SUPFAM" id="SSF53448">
    <property type="entry name" value="Nucleotide-diphospho-sugar transferases"/>
    <property type="match status" value="1"/>
</dbReference>
<comment type="caution">
    <text evidence="2">The sequence shown here is derived from an EMBL/GenBank/DDBJ whole genome shotgun (WGS) entry which is preliminary data.</text>
</comment>
<feature type="domain" description="Glycosyltransferase 2-like" evidence="1">
    <location>
        <begin position="6"/>
        <end position="147"/>
    </location>
</feature>
<evidence type="ECO:0000313" key="3">
    <source>
        <dbReference type="Proteomes" id="UP001501169"/>
    </source>
</evidence>
<dbReference type="EMBL" id="BAAAEO010000001">
    <property type="protein sequence ID" value="GAA0537793.1"/>
    <property type="molecule type" value="Genomic_DNA"/>
</dbReference>
<dbReference type="CDD" id="cd00761">
    <property type="entry name" value="Glyco_tranf_GTA_type"/>
    <property type="match status" value="1"/>
</dbReference>
<organism evidence="2 3">
    <name type="scientific">Rheinheimera aquimaris</name>
    <dbReference type="NCBI Taxonomy" id="412437"/>
    <lineage>
        <taxon>Bacteria</taxon>
        <taxon>Pseudomonadati</taxon>
        <taxon>Pseudomonadota</taxon>
        <taxon>Gammaproteobacteria</taxon>
        <taxon>Chromatiales</taxon>
        <taxon>Chromatiaceae</taxon>
        <taxon>Rheinheimera</taxon>
    </lineage>
</organism>
<dbReference type="InterPro" id="IPR001173">
    <property type="entry name" value="Glyco_trans_2-like"/>
</dbReference>
<dbReference type="Gene3D" id="3.90.550.10">
    <property type="entry name" value="Spore Coat Polysaccharide Biosynthesis Protein SpsA, Chain A"/>
    <property type="match status" value="1"/>
</dbReference>
<keyword evidence="3" id="KW-1185">Reference proteome</keyword>
<evidence type="ECO:0000259" key="1">
    <source>
        <dbReference type="Pfam" id="PF00535"/>
    </source>
</evidence>
<dbReference type="PANTHER" id="PTHR22916">
    <property type="entry name" value="GLYCOSYLTRANSFERASE"/>
    <property type="match status" value="1"/>
</dbReference>
<proteinExistence type="predicted"/>
<dbReference type="RefSeq" id="WP_226765879.1">
    <property type="nucleotide sequence ID" value="NZ_BAAAEO010000001.1"/>
</dbReference>
<dbReference type="InterPro" id="IPR029044">
    <property type="entry name" value="Nucleotide-diphossugar_trans"/>
</dbReference>
<protein>
    <recommendedName>
        <fullName evidence="1">Glycosyltransferase 2-like domain-containing protein</fullName>
    </recommendedName>
</protein>